<feature type="region of interest" description="Disordered" evidence="1">
    <location>
        <begin position="141"/>
        <end position="165"/>
    </location>
</feature>
<evidence type="ECO:0000313" key="3">
    <source>
        <dbReference type="Proteomes" id="UP000321155"/>
    </source>
</evidence>
<evidence type="ECO:0000256" key="1">
    <source>
        <dbReference type="SAM" id="MobiDB-lite"/>
    </source>
</evidence>
<dbReference type="EMBL" id="BJZR01000004">
    <property type="protein sequence ID" value="GEO90952.1"/>
    <property type="molecule type" value="Genomic_DNA"/>
</dbReference>
<organism evidence="2 3">
    <name type="scientific">Kocuria flava</name>
    <dbReference type="NCBI Taxonomy" id="446860"/>
    <lineage>
        <taxon>Bacteria</taxon>
        <taxon>Bacillati</taxon>
        <taxon>Actinomycetota</taxon>
        <taxon>Actinomycetes</taxon>
        <taxon>Micrococcales</taxon>
        <taxon>Micrococcaceae</taxon>
        <taxon>Kocuria</taxon>
    </lineage>
</organism>
<comment type="caution">
    <text evidence="2">The sequence shown here is derived from an EMBL/GenBank/DDBJ whole genome shotgun (WGS) entry which is preliminary data.</text>
</comment>
<name>A0ABQ0X028_9MICC</name>
<proteinExistence type="predicted"/>
<dbReference type="Proteomes" id="UP000321155">
    <property type="component" value="Unassembled WGS sequence"/>
</dbReference>
<feature type="region of interest" description="Disordered" evidence="1">
    <location>
        <begin position="1"/>
        <end position="21"/>
    </location>
</feature>
<protein>
    <submittedName>
        <fullName evidence="2">Uncharacterized protein</fullName>
    </submittedName>
</protein>
<keyword evidence="3" id="KW-1185">Reference proteome</keyword>
<reference evidence="2 3" key="1">
    <citation type="submission" date="2019-07" db="EMBL/GenBank/DDBJ databases">
        <title>Whole genome shotgun sequence of Kocuria flava NBRC 107626.</title>
        <authorList>
            <person name="Hosoyama A."/>
            <person name="Uohara A."/>
            <person name="Ohji S."/>
            <person name="Ichikawa N."/>
        </authorList>
    </citation>
    <scope>NUCLEOTIDE SEQUENCE [LARGE SCALE GENOMIC DNA]</scope>
    <source>
        <strain evidence="2 3">NBRC 107626</strain>
    </source>
</reference>
<dbReference type="RefSeq" id="WP_236757706.1">
    <property type="nucleotide sequence ID" value="NZ_BJZR01000004.1"/>
</dbReference>
<accession>A0ABQ0X028</accession>
<gene>
    <name evidence="2" type="ORF">KFL01_02580</name>
</gene>
<feature type="region of interest" description="Disordered" evidence="1">
    <location>
        <begin position="44"/>
        <end position="73"/>
    </location>
</feature>
<evidence type="ECO:0000313" key="2">
    <source>
        <dbReference type="EMBL" id="GEO90952.1"/>
    </source>
</evidence>
<sequence>MTATPTVQPPSPQPFTTWNPEAGCWETSQLDLFGHSEPYSSIWPTSGTTRNGSAYRPPSSALHTRATASSSPLTARALFRTPLASDSSRGGETLDQVRARRGTIALSHRVIDLALNGPAGSTGRWSESETLFALVENIFVAGGDTPTPSPDGNTSQDEPPPLPRS</sequence>